<dbReference type="InterPro" id="IPR037523">
    <property type="entry name" value="VOC_core"/>
</dbReference>
<dbReference type="InterPro" id="IPR004360">
    <property type="entry name" value="Glyas_Fos-R_dOase_dom"/>
</dbReference>
<dbReference type="PANTHER" id="PTHR47802">
    <property type="entry name" value="GLYOXALASE FAMILY PROTEIN, EXPRESSED"/>
    <property type="match status" value="1"/>
</dbReference>
<dbReference type="EMBL" id="JBBNAE010000002">
    <property type="protein sequence ID" value="KAK9146642.1"/>
    <property type="molecule type" value="Genomic_DNA"/>
</dbReference>
<dbReference type="AlphaFoldDB" id="A0AAP0K8F6"/>
<name>A0AAP0K8F6_9MAGN</name>
<proteinExistence type="predicted"/>
<evidence type="ECO:0000313" key="2">
    <source>
        <dbReference type="EMBL" id="KAK9146642.1"/>
    </source>
</evidence>
<feature type="domain" description="VOC" evidence="1">
    <location>
        <begin position="8"/>
        <end position="141"/>
    </location>
</feature>
<dbReference type="PROSITE" id="PS51819">
    <property type="entry name" value="VOC"/>
    <property type="match status" value="1"/>
</dbReference>
<keyword evidence="3" id="KW-1185">Reference proteome</keyword>
<reference evidence="2 3" key="1">
    <citation type="submission" date="2024-01" db="EMBL/GenBank/DDBJ databases">
        <title>Genome assemblies of Stephania.</title>
        <authorList>
            <person name="Yang L."/>
        </authorList>
    </citation>
    <scope>NUCLEOTIDE SEQUENCE [LARGE SCALE GENOMIC DNA]</scope>
    <source>
        <strain evidence="2">QJT</strain>
        <tissue evidence="2">Leaf</tissue>
    </source>
</reference>
<protein>
    <recommendedName>
        <fullName evidence="1">VOC domain-containing protein</fullName>
    </recommendedName>
</protein>
<comment type="caution">
    <text evidence="2">The sequence shown here is derived from an EMBL/GenBank/DDBJ whole genome shotgun (WGS) entry which is preliminary data.</text>
</comment>
<dbReference type="Proteomes" id="UP001417504">
    <property type="component" value="Unassembled WGS sequence"/>
</dbReference>
<evidence type="ECO:0000259" key="1">
    <source>
        <dbReference type="PROSITE" id="PS51819"/>
    </source>
</evidence>
<gene>
    <name evidence="2" type="ORF">Sjap_006545</name>
</gene>
<accession>A0AAP0K8F6</accession>
<sequence>MAVAEGVWLNHISRATPDVKHLAQFYQEVPPRILGFERIQSPNFADFEVIWLKLPGDSSSTMMHLIERNPESKLPEEPELTGEVVRSEEIGSHVSFTVENYDEFVNTLKEKGIGFLEFSIGERRQGFFSDPDGNCLEVMES</sequence>
<dbReference type="SUPFAM" id="SSF54593">
    <property type="entry name" value="Glyoxalase/Bleomycin resistance protein/Dihydroxybiphenyl dioxygenase"/>
    <property type="match status" value="1"/>
</dbReference>
<dbReference type="PANTHER" id="PTHR47802:SF1">
    <property type="entry name" value="GLYOXALASE FAMILY PROTEIN, EXPRESSED"/>
    <property type="match status" value="1"/>
</dbReference>
<organism evidence="2 3">
    <name type="scientific">Stephania japonica</name>
    <dbReference type="NCBI Taxonomy" id="461633"/>
    <lineage>
        <taxon>Eukaryota</taxon>
        <taxon>Viridiplantae</taxon>
        <taxon>Streptophyta</taxon>
        <taxon>Embryophyta</taxon>
        <taxon>Tracheophyta</taxon>
        <taxon>Spermatophyta</taxon>
        <taxon>Magnoliopsida</taxon>
        <taxon>Ranunculales</taxon>
        <taxon>Menispermaceae</taxon>
        <taxon>Menispermoideae</taxon>
        <taxon>Cissampelideae</taxon>
        <taxon>Stephania</taxon>
    </lineage>
</organism>
<evidence type="ECO:0000313" key="3">
    <source>
        <dbReference type="Proteomes" id="UP001417504"/>
    </source>
</evidence>
<dbReference type="Gene3D" id="3.10.180.10">
    <property type="entry name" value="2,3-Dihydroxybiphenyl 1,2-Dioxygenase, domain 1"/>
    <property type="match status" value="1"/>
</dbReference>
<dbReference type="Pfam" id="PF00903">
    <property type="entry name" value="Glyoxalase"/>
    <property type="match status" value="1"/>
</dbReference>
<dbReference type="InterPro" id="IPR029068">
    <property type="entry name" value="Glyas_Bleomycin-R_OHBP_Dase"/>
</dbReference>